<feature type="chain" id="PRO_5041324289" evidence="3">
    <location>
        <begin position="21"/>
        <end position="295"/>
    </location>
</feature>
<evidence type="ECO:0000256" key="2">
    <source>
        <dbReference type="SAM" id="Phobius"/>
    </source>
</evidence>
<evidence type="ECO:0000256" key="1">
    <source>
        <dbReference type="SAM" id="MobiDB-lite"/>
    </source>
</evidence>
<comment type="caution">
    <text evidence="4">The sequence shown here is derived from an EMBL/GenBank/DDBJ whole genome shotgun (WGS) entry which is preliminary data.</text>
</comment>
<name>A0AA36HAA4_CYLNA</name>
<evidence type="ECO:0000313" key="5">
    <source>
        <dbReference type="Proteomes" id="UP001176961"/>
    </source>
</evidence>
<feature type="region of interest" description="Disordered" evidence="1">
    <location>
        <begin position="169"/>
        <end position="269"/>
    </location>
</feature>
<organism evidence="4 5">
    <name type="scientific">Cylicocyclus nassatus</name>
    <name type="common">Nematode worm</name>
    <dbReference type="NCBI Taxonomy" id="53992"/>
    <lineage>
        <taxon>Eukaryota</taxon>
        <taxon>Metazoa</taxon>
        <taxon>Ecdysozoa</taxon>
        <taxon>Nematoda</taxon>
        <taxon>Chromadorea</taxon>
        <taxon>Rhabditida</taxon>
        <taxon>Rhabditina</taxon>
        <taxon>Rhabditomorpha</taxon>
        <taxon>Strongyloidea</taxon>
        <taxon>Strongylidae</taxon>
        <taxon>Cylicocyclus</taxon>
    </lineage>
</organism>
<dbReference type="Proteomes" id="UP001176961">
    <property type="component" value="Unassembled WGS sequence"/>
</dbReference>
<protein>
    <submittedName>
        <fullName evidence="4">Uncharacterized protein</fullName>
    </submittedName>
</protein>
<keyword evidence="5" id="KW-1185">Reference proteome</keyword>
<evidence type="ECO:0000256" key="3">
    <source>
        <dbReference type="SAM" id="SignalP"/>
    </source>
</evidence>
<reference evidence="4" key="1">
    <citation type="submission" date="2023-07" db="EMBL/GenBank/DDBJ databases">
        <authorList>
            <consortium name="CYATHOMIX"/>
        </authorList>
    </citation>
    <scope>NUCLEOTIDE SEQUENCE</scope>
    <source>
        <strain evidence="4">N/A</strain>
    </source>
</reference>
<keyword evidence="3" id="KW-0732">Signal</keyword>
<feature type="compositionally biased region" description="Basic and acidic residues" evidence="1">
    <location>
        <begin position="177"/>
        <end position="196"/>
    </location>
</feature>
<gene>
    <name evidence="4" type="ORF">CYNAS_LOCUS18851</name>
</gene>
<feature type="transmembrane region" description="Helical" evidence="2">
    <location>
        <begin position="139"/>
        <end position="162"/>
    </location>
</feature>
<proteinExistence type="predicted"/>
<keyword evidence="2" id="KW-0812">Transmembrane</keyword>
<sequence>MLKTTLLLLSFLSCVRKKSCMTLPEIYRVDPVNFPGCPQEGKRFCRGSFHGEHFTTRVYENITLIALNQRSRLQNLATLYPIPRTIVETRASERATAATTTEITATTTDHVYKNYDNAYAQITYRIDCNLEEDNQRGSVAVYFLIPAGVIILLAASAAAFVLAKRRRKSKQAVISEPEPKSASKALKPSESKETRKALPKKKASVPKKPTPATKQMIKQPAKQPVKKARQATTAKQPAKPKEPTPIKKIIQLYDKGSSESESNKESTNSAKIIVAPNLLQKQEKQNSMFGGLVHL</sequence>
<dbReference type="EMBL" id="CATQJL010000316">
    <property type="protein sequence ID" value="CAJ0606868.1"/>
    <property type="molecule type" value="Genomic_DNA"/>
</dbReference>
<feature type="signal peptide" evidence="3">
    <location>
        <begin position="1"/>
        <end position="20"/>
    </location>
</feature>
<dbReference type="AlphaFoldDB" id="A0AA36HAA4"/>
<keyword evidence="2" id="KW-1133">Transmembrane helix</keyword>
<accession>A0AA36HAA4</accession>
<evidence type="ECO:0000313" key="4">
    <source>
        <dbReference type="EMBL" id="CAJ0606868.1"/>
    </source>
</evidence>
<keyword evidence="2" id="KW-0472">Membrane</keyword>